<comment type="caution">
    <text evidence="2">The sequence shown here is derived from an EMBL/GenBank/DDBJ whole genome shotgun (WGS) entry which is preliminary data.</text>
</comment>
<feature type="non-terminal residue" evidence="2">
    <location>
        <position position="1"/>
    </location>
</feature>
<accession>A0AAQ4E185</accession>
<sequence>FRLLEFQGLFAELWSAFPAEMDDIDEYARRLAERTRARSKNFHHKTAEPPPAKRSLTADDLNCGSGRIFHRRLLRALSDVLLDK</sequence>
<evidence type="ECO:0000313" key="2">
    <source>
        <dbReference type="EMBL" id="KAK8768475.1"/>
    </source>
</evidence>
<dbReference type="Proteomes" id="UP001321473">
    <property type="component" value="Unassembled WGS sequence"/>
</dbReference>
<name>A0AAQ4E185_AMBAM</name>
<protein>
    <submittedName>
        <fullName evidence="2">Uncharacterized protein</fullName>
    </submittedName>
</protein>
<keyword evidence="3" id="KW-1185">Reference proteome</keyword>
<evidence type="ECO:0000313" key="3">
    <source>
        <dbReference type="Proteomes" id="UP001321473"/>
    </source>
</evidence>
<evidence type="ECO:0000256" key="1">
    <source>
        <dbReference type="SAM" id="MobiDB-lite"/>
    </source>
</evidence>
<feature type="region of interest" description="Disordered" evidence="1">
    <location>
        <begin position="37"/>
        <end position="57"/>
    </location>
</feature>
<reference evidence="2 3" key="1">
    <citation type="journal article" date="2023" name="Arcadia Sci">
        <title>De novo assembly of a long-read Amblyomma americanum tick genome.</title>
        <authorList>
            <person name="Chou S."/>
            <person name="Poskanzer K.E."/>
            <person name="Rollins M."/>
            <person name="Thuy-Boun P.S."/>
        </authorList>
    </citation>
    <scope>NUCLEOTIDE SEQUENCE [LARGE SCALE GENOMIC DNA]</scope>
    <source>
        <strain evidence="2">F_SG_1</strain>
        <tissue evidence="2">Salivary glands</tissue>
    </source>
</reference>
<dbReference type="AlphaFoldDB" id="A0AAQ4E185"/>
<proteinExistence type="predicted"/>
<organism evidence="2 3">
    <name type="scientific">Amblyomma americanum</name>
    <name type="common">Lone star tick</name>
    <dbReference type="NCBI Taxonomy" id="6943"/>
    <lineage>
        <taxon>Eukaryota</taxon>
        <taxon>Metazoa</taxon>
        <taxon>Ecdysozoa</taxon>
        <taxon>Arthropoda</taxon>
        <taxon>Chelicerata</taxon>
        <taxon>Arachnida</taxon>
        <taxon>Acari</taxon>
        <taxon>Parasitiformes</taxon>
        <taxon>Ixodida</taxon>
        <taxon>Ixodoidea</taxon>
        <taxon>Ixodidae</taxon>
        <taxon>Amblyomminae</taxon>
        <taxon>Amblyomma</taxon>
    </lineage>
</organism>
<gene>
    <name evidence="2" type="ORF">V5799_015059</name>
</gene>
<dbReference type="EMBL" id="JARKHS020023880">
    <property type="protein sequence ID" value="KAK8768475.1"/>
    <property type="molecule type" value="Genomic_DNA"/>
</dbReference>